<proteinExistence type="predicted"/>
<protein>
    <submittedName>
        <fullName evidence="1">Universal stress protein</fullName>
    </submittedName>
</protein>
<reference evidence="1" key="1">
    <citation type="submission" date="2019-05" db="EMBL/GenBank/DDBJ databases">
        <title>Revised genome assembly of Burkholderiaceae (previously Ralstonia) sp. PBA.</title>
        <authorList>
            <person name="Gan H.M."/>
        </authorList>
    </citation>
    <scope>NUCLEOTIDE SEQUENCE</scope>
    <source>
        <strain evidence="1">PBA</strain>
    </source>
</reference>
<name>A0ACD3SQU2_9BURK</name>
<dbReference type="Proteomes" id="UP000004277">
    <property type="component" value="Unassembled WGS sequence"/>
</dbReference>
<keyword evidence="2" id="KW-1185">Reference proteome</keyword>
<accession>A0ACD3SQU2</accession>
<dbReference type="EMBL" id="AKCV02000015">
    <property type="protein sequence ID" value="TMS58632.1"/>
    <property type="molecule type" value="Genomic_DNA"/>
</dbReference>
<sequence length="145" mass="15897">MLRHILVATDGSPLSTHAVRKAVTLASKLGARMTALHVMQPFRVVTFVPEMLEDTETQYLEHARSQAEVILADVTETARAADVPCEVVTLTHEHPYEAIISTAQAKDCDMIAMASHGRRGIQATIIGSETQKVLTHSQLPVLVFR</sequence>
<evidence type="ECO:0000313" key="1">
    <source>
        <dbReference type="EMBL" id="TMS58632.1"/>
    </source>
</evidence>
<comment type="caution">
    <text evidence="1">The sequence shown here is derived from an EMBL/GenBank/DDBJ whole genome shotgun (WGS) entry which is preliminary data.</text>
</comment>
<evidence type="ECO:0000313" key="2">
    <source>
        <dbReference type="Proteomes" id="UP000004277"/>
    </source>
</evidence>
<gene>
    <name evidence="1" type="ORF">MW7_007905</name>
</gene>
<organism evidence="1 2">
    <name type="scientific">Imbroritus primus</name>
    <dbReference type="NCBI Taxonomy" id="3058603"/>
    <lineage>
        <taxon>Bacteria</taxon>
        <taxon>Pseudomonadati</taxon>
        <taxon>Pseudomonadota</taxon>
        <taxon>Betaproteobacteria</taxon>
        <taxon>Burkholderiales</taxon>
        <taxon>Burkholderiaceae</taxon>
        <taxon>Imbroritus</taxon>
    </lineage>
</organism>